<dbReference type="InterPro" id="IPR008271">
    <property type="entry name" value="Ser/Thr_kinase_AS"/>
</dbReference>
<evidence type="ECO:0000256" key="8">
    <source>
        <dbReference type="ARBA" id="ARBA00047899"/>
    </source>
</evidence>
<evidence type="ECO:0000313" key="16">
    <source>
        <dbReference type="EMBL" id="TSM60553.1"/>
    </source>
</evidence>
<evidence type="ECO:0000256" key="14">
    <source>
        <dbReference type="SAM" id="MobiDB-lite"/>
    </source>
</evidence>
<dbReference type="Pfam" id="PF00069">
    <property type="entry name" value="Pkinase"/>
    <property type="match status" value="1"/>
</dbReference>
<dbReference type="PROSITE" id="PS50297">
    <property type="entry name" value="ANK_REP_REGION"/>
    <property type="match status" value="1"/>
</dbReference>
<dbReference type="GO" id="GO:0004674">
    <property type="term" value="F:protein serine/threonine kinase activity"/>
    <property type="evidence" value="ECO:0007669"/>
    <property type="project" value="UniProtKB-KW"/>
</dbReference>
<gene>
    <name evidence="16" type="ORF">Baya_8625</name>
</gene>
<evidence type="ECO:0000256" key="5">
    <source>
        <dbReference type="ARBA" id="ARBA00022741"/>
    </source>
</evidence>
<feature type="region of interest" description="Disordered" evidence="14">
    <location>
        <begin position="406"/>
        <end position="440"/>
    </location>
</feature>
<dbReference type="PROSITE" id="PS00107">
    <property type="entry name" value="PROTEIN_KINASE_ATP"/>
    <property type="match status" value="1"/>
</dbReference>
<dbReference type="SMART" id="SM00220">
    <property type="entry name" value="S_TKc"/>
    <property type="match status" value="1"/>
</dbReference>
<dbReference type="InterPro" id="IPR017441">
    <property type="entry name" value="Protein_kinase_ATP_BS"/>
</dbReference>
<protein>
    <recommendedName>
        <fullName evidence="10">Mitogen-activated protein kinase kinase kinase 19</fullName>
        <ecNumber evidence="2">2.7.11.1</ecNumber>
    </recommendedName>
    <alternativeName>
        <fullName evidence="11">SPS1/STE20-related protein kinase YSK4</fullName>
    </alternativeName>
</protein>
<name>A0A556U4I1_BAGYA</name>
<evidence type="ECO:0000256" key="4">
    <source>
        <dbReference type="ARBA" id="ARBA00022679"/>
    </source>
</evidence>
<evidence type="ECO:0000256" key="13">
    <source>
        <dbReference type="PROSITE-ProRule" id="PRU10141"/>
    </source>
</evidence>
<dbReference type="InterPro" id="IPR036770">
    <property type="entry name" value="Ankyrin_rpt-contain_sf"/>
</dbReference>
<evidence type="ECO:0000256" key="9">
    <source>
        <dbReference type="ARBA" id="ARBA00048679"/>
    </source>
</evidence>
<feature type="region of interest" description="Disordered" evidence="14">
    <location>
        <begin position="753"/>
        <end position="813"/>
    </location>
</feature>
<evidence type="ECO:0000313" key="17">
    <source>
        <dbReference type="Proteomes" id="UP000319801"/>
    </source>
</evidence>
<proteinExistence type="inferred from homology"/>
<feature type="domain" description="Protein kinase" evidence="15">
    <location>
        <begin position="1009"/>
        <end position="1255"/>
    </location>
</feature>
<dbReference type="EMBL" id="VCAZ01000047">
    <property type="protein sequence ID" value="TSM60553.1"/>
    <property type="molecule type" value="Genomic_DNA"/>
</dbReference>
<keyword evidence="7 13" id="KW-0067">ATP-binding</keyword>
<feature type="compositionally biased region" description="Polar residues" evidence="14">
    <location>
        <begin position="667"/>
        <end position="683"/>
    </location>
</feature>
<keyword evidence="3" id="KW-0723">Serine/threonine-protein kinase</keyword>
<dbReference type="PROSITE" id="PS50011">
    <property type="entry name" value="PROTEIN_KINASE_DOM"/>
    <property type="match status" value="1"/>
</dbReference>
<dbReference type="Gene3D" id="1.25.40.20">
    <property type="entry name" value="Ankyrin repeat-containing domain"/>
    <property type="match status" value="1"/>
</dbReference>
<feature type="region of interest" description="Disordered" evidence="14">
    <location>
        <begin position="666"/>
        <end position="708"/>
    </location>
</feature>
<dbReference type="EC" id="2.7.11.1" evidence="2"/>
<evidence type="ECO:0000256" key="10">
    <source>
        <dbReference type="ARBA" id="ARBA00069016"/>
    </source>
</evidence>
<keyword evidence="4" id="KW-0808">Transferase</keyword>
<evidence type="ECO:0000256" key="2">
    <source>
        <dbReference type="ARBA" id="ARBA00012513"/>
    </source>
</evidence>
<dbReference type="SMART" id="SM00248">
    <property type="entry name" value="ANK"/>
    <property type="match status" value="3"/>
</dbReference>
<comment type="catalytic activity">
    <reaction evidence="9">
        <text>L-seryl-[protein] + ATP = O-phospho-L-seryl-[protein] + ADP + H(+)</text>
        <dbReference type="Rhea" id="RHEA:17989"/>
        <dbReference type="Rhea" id="RHEA-COMP:9863"/>
        <dbReference type="Rhea" id="RHEA-COMP:11604"/>
        <dbReference type="ChEBI" id="CHEBI:15378"/>
        <dbReference type="ChEBI" id="CHEBI:29999"/>
        <dbReference type="ChEBI" id="CHEBI:30616"/>
        <dbReference type="ChEBI" id="CHEBI:83421"/>
        <dbReference type="ChEBI" id="CHEBI:456216"/>
        <dbReference type="EC" id="2.7.11.1"/>
    </reaction>
</comment>
<dbReference type="GO" id="GO:0005524">
    <property type="term" value="F:ATP binding"/>
    <property type="evidence" value="ECO:0007669"/>
    <property type="project" value="UniProtKB-UniRule"/>
</dbReference>
<dbReference type="InterPro" id="IPR011009">
    <property type="entry name" value="Kinase-like_dom_sf"/>
</dbReference>
<organism evidence="16 17">
    <name type="scientific">Bagarius yarrelli</name>
    <name type="common">Goonch</name>
    <name type="synonym">Bagrus yarrelli</name>
    <dbReference type="NCBI Taxonomy" id="175774"/>
    <lineage>
        <taxon>Eukaryota</taxon>
        <taxon>Metazoa</taxon>
        <taxon>Chordata</taxon>
        <taxon>Craniata</taxon>
        <taxon>Vertebrata</taxon>
        <taxon>Euteleostomi</taxon>
        <taxon>Actinopterygii</taxon>
        <taxon>Neopterygii</taxon>
        <taxon>Teleostei</taxon>
        <taxon>Ostariophysi</taxon>
        <taxon>Siluriformes</taxon>
        <taxon>Sisoridae</taxon>
        <taxon>Sisorinae</taxon>
        <taxon>Bagarius</taxon>
    </lineage>
</organism>
<comment type="similarity">
    <text evidence="1">Belongs to the protein kinase superfamily. STE Ser/Thr protein kinase family. STE20 subfamily.</text>
</comment>
<dbReference type="PROSITE" id="PS50088">
    <property type="entry name" value="ANK_REPEAT"/>
    <property type="match status" value="1"/>
</dbReference>
<feature type="repeat" description="ANK" evidence="12">
    <location>
        <begin position="41"/>
        <end position="73"/>
    </location>
</feature>
<comment type="catalytic activity">
    <reaction evidence="8">
        <text>L-threonyl-[protein] + ATP = O-phospho-L-threonyl-[protein] + ADP + H(+)</text>
        <dbReference type="Rhea" id="RHEA:46608"/>
        <dbReference type="Rhea" id="RHEA-COMP:11060"/>
        <dbReference type="Rhea" id="RHEA-COMP:11605"/>
        <dbReference type="ChEBI" id="CHEBI:15378"/>
        <dbReference type="ChEBI" id="CHEBI:30013"/>
        <dbReference type="ChEBI" id="CHEBI:30616"/>
        <dbReference type="ChEBI" id="CHEBI:61977"/>
        <dbReference type="ChEBI" id="CHEBI:456216"/>
        <dbReference type="EC" id="2.7.11.1"/>
    </reaction>
</comment>
<evidence type="ECO:0000256" key="3">
    <source>
        <dbReference type="ARBA" id="ARBA00022527"/>
    </source>
</evidence>
<feature type="compositionally biased region" description="Polar residues" evidence="14">
    <location>
        <begin position="756"/>
        <end position="773"/>
    </location>
</feature>
<evidence type="ECO:0000256" key="7">
    <source>
        <dbReference type="ARBA" id="ARBA00022840"/>
    </source>
</evidence>
<keyword evidence="17" id="KW-1185">Reference proteome</keyword>
<feature type="binding site" evidence="13">
    <location>
        <position position="1037"/>
    </location>
    <ligand>
        <name>ATP</name>
        <dbReference type="ChEBI" id="CHEBI:30616"/>
    </ligand>
</feature>
<dbReference type="FunFam" id="1.10.510.10:FF:000331">
    <property type="entry name" value="Mitogen-activated protein kinase kinase kinase 19"/>
    <property type="match status" value="1"/>
</dbReference>
<dbReference type="PROSITE" id="PS00108">
    <property type="entry name" value="PROTEIN_KINASE_ST"/>
    <property type="match status" value="1"/>
</dbReference>
<evidence type="ECO:0000256" key="11">
    <source>
        <dbReference type="ARBA" id="ARBA00080573"/>
    </source>
</evidence>
<dbReference type="Proteomes" id="UP000319801">
    <property type="component" value="Unassembled WGS sequence"/>
</dbReference>
<dbReference type="SUPFAM" id="SSF48403">
    <property type="entry name" value="Ankyrin repeat"/>
    <property type="match status" value="1"/>
</dbReference>
<feature type="region of interest" description="Disordered" evidence="14">
    <location>
        <begin position="344"/>
        <end position="364"/>
    </location>
</feature>
<dbReference type="PANTHER" id="PTHR11584">
    <property type="entry name" value="SERINE/THREONINE PROTEIN KINASE"/>
    <property type="match status" value="1"/>
</dbReference>
<dbReference type="Pfam" id="PF00023">
    <property type="entry name" value="Ank"/>
    <property type="match status" value="2"/>
</dbReference>
<accession>A0A556U4I1</accession>
<evidence type="ECO:0000256" key="1">
    <source>
        <dbReference type="ARBA" id="ARBA00008874"/>
    </source>
</evidence>
<dbReference type="SUPFAM" id="SSF56112">
    <property type="entry name" value="Protein kinase-like (PK-like)"/>
    <property type="match status" value="1"/>
</dbReference>
<comment type="caution">
    <text evidence="16">The sequence shown here is derived from an EMBL/GenBank/DDBJ whole genome shotgun (WGS) entry which is preliminary data.</text>
</comment>
<dbReference type="GO" id="GO:0035556">
    <property type="term" value="P:intracellular signal transduction"/>
    <property type="evidence" value="ECO:0007669"/>
    <property type="project" value="UniProtKB-ARBA"/>
</dbReference>
<keyword evidence="12" id="KW-0040">ANK repeat</keyword>
<dbReference type="Gene3D" id="1.10.510.10">
    <property type="entry name" value="Transferase(Phosphotransferase) domain 1"/>
    <property type="match status" value="1"/>
</dbReference>
<dbReference type="PANTHER" id="PTHR11584:SF369">
    <property type="entry name" value="MITOGEN-ACTIVATED PROTEIN KINASE KINASE KINASE 19-RELATED"/>
    <property type="match status" value="1"/>
</dbReference>
<dbReference type="InterPro" id="IPR000719">
    <property type="entry name" value="Prot_kinase_dom"/>
</dbReference>
<sequence>MKTQESCFMDLLLKGELEAVTQGLEDGLYSREELDQPHTAQGCTPLISACQMGLEVVMHFLLEKGADATLCNHSNQTALHVSQPDLQKELLAAMLRPLAHRTRLLEVAWRGDVQALRHLMIQRDNVDVNIRNQNGLTPLMLAVRDIDLFERFQDTIGWEYDPIQVVKTLLDQSANLDIQDYKSCTVLTHVSQSRSFLKDELLQIILNYQTQSVPSPKVPEFHFPKECCNNSHSLPPHMFSTLAKDAKEPYAYIALQEDHHNVHQDKIISLCFRSAMEPKMNSKLPGKSLVPIPPKLTEKTFSIFQTPALRRFSQLNQSVPHMDLLDASFLQQVQTNIHNRLSLGEASRPREAHPVPSPCTPKHLAPLDQEYRDRNILSIFQCQQAPKPTSLLSLDSREMGGTLSRIISKGAGGTGKGSEESSCSSQSSLDEEDEEEMFGRKPHFAIVPPSTMNCTIIEHINTNKPIPTKSKFLRHPKHGAETALNYAKEFSKTVGSLQRTLDTQQKSEALDVCKKNKTIYLGEIRKMNERVECELDKPKDSLTAFRPVPDVGQSSSFADSEQHYVTPVDISLRPDPVETSKTCEMATKRRSSYTKTINILDQKNKRLDYSKSKKNRSSQSSHVIIKEKELGNVISEENLDWSIMATTNHGPKLKDVPLNWRTLEPQVKQSGTKKASNKTQGQKQLFIRDPKKTARQSKRPGIVGTQRTKSSLDCVSYRDMFLELHQAAEGPAIFEMFATPIYENLRAGSSVGRPKQVQSAAQFKRQPSGQQKVQKPMEGSRRKQTSKGKPRKRKVIQHPERVSHSQATDLRQYDASGISRKADNNQIEKHQLTNGQEVERLDLDVRLQTEGSTVLSIIREVPSHTDIRPVFYQQQGDAPSLLQSHRPPYFSMRFIQGDIISNVTEDSIAVQLLSKPLINTWTTEGTKSPVYQRVSDKVGEGPVTDDLLKCLAEELISLEEREMESPKSLNAEMTNDSLSKFKFKDLISEGNPLHSLHCNERSSIDVVTWTKGEILGRGAYGTVYCGLTSQGKLIAVKQVTLDVSNSETAKEEYERLEREVDLLKNLHHQNIVGFLGTALSGHIISILMEYIPGGSISNVLKRFGPLSEKVFALYTRQILEGVAYLHNNHVIHRDLKGNNIMLMPSGVIKLIDFGCARRLNRLTRSGSHSDYLKSVHGTPYWMAPEVINETGHGKKSDIWSTGCTVFEMATGKPPLAHMGKMAALFYIGAQKGLMPSLPDEFSSEAKEFVKACLVK</sequence>
<evidence type="ECO:0000259" key="15">
    <source>
        <dbReference type="PROSITE" id="PS50011"/>
    </source>
</evidence>
<dbReference type="AlphaFoldDB" id="A0A556U4I1"/>
<dbReference type="InterPro" id="IPR002110">
    <property type="entry name" value="Ankyrin_rpt"/>
</dbReference>
<evidence type="ECO:0000256" key="12">
    <source>
        <dbReference type="PROSITE-ProRule" id="PRU00023"/>
    </source>
</evidence>
<dbReference type="OrthoDB" id="266718at2759"/>
<evidence type="ECO:0000256" key="6">
    <source>
        <dbReference type="ARBA" id="ARBA00022777"/>
    </source>
</evidence>
<reference evidence="16 17" key="1">
    <citation type="journal article" date="2019" name="Genome Biol. Evol.">
        <title>Whole-Genome Sequencing of the Giant Devil Catfish, Bagarius yarrelli.</title>
        <authorList>
            <person name="Jiang W."/>
            <person name="Lv Y."/>
            <person name="Cheng L."/>
            <person name="Yang K."/>
            <person name="Chao B."/>
            <person name="Wang X."/>
            <person name="Li Y."/>
            <person name="Pan X."/>
            <person name="You X."/>
            <person name="Zhang Y."/>
            <person name="Yang J."/>
            <person name="Li J."/>
            <person name="Zhang X."/>
            <person name="Liu S."/>
            <person name="Sun C."/>
            <person name="Yang J."/>
            <person name="Shi Q."/>
        </authorList>
    </citation>
    <scope>NUCLEOTIDE SEQUENCE [LARGE SCALE GENOMIC DNA]</scope>
    <source>
        <strain evidence="16">JWS20170419001</strain>
        <tissue evidence="16">Muscle</tissue>
    </source>
</reference>
<feature type="compositionally biased region" description="Basic residues" evidence="14">
    <location>
        <begin position="782"/>
        <end position="796"/>
    </location>
</feature>
<keyword evidence="5 13" id="KW-0547">Nucleotide-binding</keyword>
<keyword evidence="6 16" id="KW-0418">Kinase</keyword>